<comment type="caution">
    <text evidence="1">The sequence shown here is derived from an EMBL/GenBank/DDBJ whole genome shotgun (WGS) entry which is preliminary data.</text>
</comment>
<evidence type="ECO:0000313" key="2">
    <source>
        <dbReference type="Proteomes" id="UP001065593"/>
    </source>
</evidence>
<protein>
    <recommendedName>
        <fullName evidence="3">DUF4318 domain-containing protein</fullName>
    </recommendedName>
</protein>
<gene>
    <name evidence="1" type="ORF">LYSBPC_23730</name>
</gene>
<accession>A0ABQ5NLL2</accession>
<evidence type="ECO:0000313" key="1">
    <source>
        <dbReference type="EMBL" id="GLC89246.1"/>
    </source>
</evidence>
<dbReference type="InterPro" id="IPR025467">
    <property type="entry name" value="DUF4318"/>
</dbReference>
<name>A0ABQ5NLL2_9BACI</name>
<dbReference type="EMBL" id="BRZA01000002">
    <property type="protein sequence ID" value="GLC89246.1"/>
    <property type="molecule type" value="Genomic_DNA"/>
</dbReference>
<reference evidence="1" key="1">
    <citation type="submission" date="2022-08" db="EMBL/GenBank/DDBJ databases">
        <title>Draft genome sequence of Lysinibacillus sp. strain KH24.</title>
        <authorList>
            <person name="Kanbe H."/>
            <person name="Itoh H."/>
        </authorList>
    </citation>
    <scope>NUCLEOTIDE SEQUENCE</scope>
    <source>
        <strain evidence="1">KH24</strain>
    </source>
</reference>
<dbReference type="Proteomes" id="UP001065593">
    <property type="component" value="Unassembled WGS sequence"/>
</dbReference>
<dbReference type="Pfam" id="PF14201">
    <property type="entry name" value="DUF4318"/>
    <property type="match status" value="1"/>
</dbReference>
<dbReference type="RefSeq" id="WP_264988985.1">
    <property type="nucleotide sequence ID" value="NZ_BRZA01000002.1"/>
</dbReference>
<keyword evidence="2" id="KW-1185">Reference proteome</keyword>
<proteinExistence type="predicted"/>
<evidence type="ECO:0008006" key="3">
    <source>
        <dbReference type="Google" id="ProtNLM"/>
    </source>
</evidence>
<organism evidence="1 2">
    <name type="scientific">Lysinibacillus piscis</name>
    <dbReference type="NCBI Taxonomy" id="2518931"/>
    <lineage>
        <taxon>Bacteria</taxon>
        <taxon>Bacillati</taxon>
        <taxon>Bacillota</taxon>
        <taxon>Bacilli</taxon>
        <taxon>Bacillales</taxon>
        <taxon>Bacillaceae</taxon>
        <taxon>Lysinibacillus</taxon>
    </lineage>
</organism>
<sequence length="78" mass="9188">MRFFKKLRNKGFLIELHEALTYPSAKVICEAVEKHVTDKEFLLFESTEKPVTFYLDDVLYRVEIKLAYGGYILHCKEA</sequence>